<organism evidence="2 3">
    <name type="scientific">Nocardioides conyzicola</name>
    <dbReference type="NCBI Taxonomy" id="1651781"/>
    <lineage>
        <taxon>Bacteria</taxon>
        <taxon>Bacillati</taxon>
        <taxon>Actinomycetota</taxon>
        <taxon>Actinomycetes</taxon>
        <taxon>Propionibacteriales</taxon>
        <taxon>Nocardioidaceae</taxon>
        <taxon>Nocardioides</taxon>
    </lineage>
</organism>
<dbReference type="Pfam" id="PF00583">
    <property type="entry name" value="Acetyltransf_1"/>
    <property type="match status" value="1"/>
</dbReference>
<dbReference type="EMBL" id="BAABKM010000001">
    <property type="protein sequence ID" value="GAA4691915.1"/>
    <property type="molecule type" value="Genomic_DNA"/>
</dbReference>
<dbReference type="InterPro" id="IPR000182">
    <property type="entry name" value="GNAT_dom"/>
</dbReference>
<protein>
    <recommendedName>
        <fullName evidence="1">N-acetyltransferase domain-containing protein</fullName>
    </recommendedName>
</protein>
<comment type="caution">
    <text evidence="2">The sequence shown here is derived from an EMBL/GenBank/DDBJ whole genome shotgun (WGS) entry which is preliminary data.</text>
</comment>
<name>A0ABP8WPS6_9ACTN</name>
<keyword evidence="3" id="KW-1185">Reference proteome</keyword>
<proteinExistence type="predicted"/>
<reference evidence="3" key="1">
    <citation type="journal article" date="2019" name="Int. J. Syst. Evol. Microbiol.">
        <title>The Global Catalogue of Microorganisms (GCM) 10K type strain sequencing project: providing services to taxonomists for standard genome sequencing and annotation.</title>
        <authorList>
            <consortium name="The Broad Institute Genomics Platform"/>
            <consortium name="The Broad Institute Genome Sequencing Center for Infectious Disease"/>
            <person name="Wu L."/>
            <person name="Ma J."/>
        </authorList>
    </citation>
    <scope>NUCLEOTIDE SEQUENCE [LARGE SCALE GENOMIC DNA]</scope>
    <source>
        <strain evidence="3">JCM 18531</strain>
    </source>
</reference>
<accession>A0ABP8WPS6</accession>
<dbReference type="PROSITE" id="PS51186">
    <property type="entry name" value="GNAT"/>
    <property type="match status" value="1"/>
</dbReference>
<dbReference type="Proteomes" id="UP001499974">
    <property type="component" value="Unassembled WGS sequence"/>
</dbReference>
<dbReference type="Gene3D" id="3.40.630.30">
    <property type="match status" value="1"/>
</dbReference>
<evidence type="ECO:0000313" key="2">
    <source>
        <dbReference type="EMBL" id="GAA4691915.1"/>
    </source>
</evidence>
<gene>
    <name evidence="2" type="ORF">GCM10023349_03480</name>
</gene>
<dbReference type="InterPro" id="IPR016181">
    <property type="entry name" value="Acyl_CoA_acyltransferase"/>
</dbReference>
<evidence type="ECO:0000259" key="1">
    <source>
        <dbReference type="PROSITE" id="PS51186"/>
    </source>
</evidence>
<feature type="domain" description="N-acetyltransferase" evidence="1">
    <location>
        <begin position="143"/>
        <end position="296"/>
    </location>
</feature>
<evidence type="ECO:0000313" key="3">
    <source>
        <dbReference type="Proteomes" id="UP001499974"/>
    </source>
</evidence>
<dbReference type="CDD" id="cd04301">
    <property type="entry name" value="NAT_SF"/>
    <property type="match status" value="1"/>
</dbReference>
<sequence length="296" mass="31708">MTTARVRPMPEAELAAWGVARSADGVPLPEPYGDDEHEAVTVEVDGVDVGGAVLAYAEDAGGVRCLVRVLQTTVPRDATEVWTAIATAFEQHARGRGATTLATAVAPELTSAFGRAGFQATMISAGGTLDPDTAPELQVDRTVAVREMAVEERPHFVDDAREVLVTGMAGAGMVDPASNRLEELEARLARLTDDPLPEGELLLTATVGGEPVGSAWATLVPNGDALDYYGHTMFLYPEHRGRGLSKSFLGALVRHAEGLGVADVHVRVYGRDQWARESFIRETTTIDDVHLRKDLR</sequence>
<dbReference type="SUPFAM" id="SSF55729">
    <property type="entry name" value="Acyl-CoA N-acyltransferases (Nat)"/>
    <property type="match status" value="1"/>
</dbReference>